<protein>
    <submittedName>
        <fullName evidence="2">Uncharacterized protein</fullName>
    </submittedName>
</protein>
<accession>A0A2S4KWV6</accession>
<organism evidence="2 3">
    <name type="scientific">Tolypocladium paradoxum</name>
    <dbReference type="NCBI Taxonomy" id="94208"/>
    <lineage>
        <taxon>Eukaryota</taxon>
        <taxon>Fungi</taxon>
        <taxon>Dikarya</taxon>
        <taxon>Ascomycota</taxon>
        <taxon>Pezizomycotina</taxon>
        <taxon>Sordariomycetes</taxon>
        <taxon>Hypocreomycetidae</taxon>
        <taxon>Hypocreales</taxon>
        <taxon>Ophiocordycipitaceae</taxon>
        <taxon>Tolypocladium</taxon>
    </lineage>
</organism>
<dbReference type="AlphaFoldDB" id="A0A2S4KWV6"/>
<keyword evidence="3" id="KW-1185">Reference proteome</keyword>
<gene>
    <name evidence="2" type="ORF">TPAR_05150</name>
</gene>
<dbReference type="STRING" id="94208.A0A2S4KWV6"/>
<evidence type="ECO:0000313" key="2">
    <source>
        <dbReference type="EMBL" id="POR34651.1"/>
    </source>
</evidence>
<dbReference type="Proteomes" id="UP000237481">
    <property type="component" value="Unassembled WGS sequence"/>
</dbReference>
<reference evidence="2 3" key="1">
    <citation type="submission" date="2018-01" db="EMBL/GenBank/DDBJ databases">
        <title>Harnessing the power of phylogenomics to disentangle the directionality and signatures of interkingdom host jumping in the parasitic fungal genus Tolypocladium.</title>
        <authorList>
            <person name="Quandt C.A."/>
            <person name="Patterson W."/>
            <person name="Spatafora J.W."/>
        </authorList>
    </citation>
    <scope>NUCLEOTIDE SEQUENCE [LARGE SCALE GENOMIC DNA]</scope>
    <source>
        <strain evidence="2 3">NRBC 100945</strain>
    </source>
</reference>
<feature type="region of interest" description="Disordered" evidence="1">
    <location>
        <begin position="62"/>
        <end position="88"/>
    </location>
</feature>
<sequence length="88" mass="9033">MASTETQGGAAGLRPLRHVYTANDAETKKGVFTKMRAGAQQTYDDNRLAIDDVFTASTVYGAPGTSPSASRDAGLGLGIDAQDGQGAL</sequence>
<dbReference type="EMBL" id="PKSG01000499">
    <property type="protein sequence ID" value="POR34651.1"/>
    <property type="molecule type" value="Genomic_DNA"/>
</dbReference>
<evidence type="ECO:0000313" key="3">
    <source>
        <dbReference type="Proteomes" id="UP000237481"/>
    </source>
</evidence>
<comment type="caution">
    <text evidence="2">The sequence shown here is derived from an EMBL/GenBank/DDBJ whole genome shotgun (WGS) entry which is preliminary data.</text>
</comment>
<feature type="non-terminal residue" evidence="2">
    <location>
        <position position="88"/>
    </location>
</feature>
<name>A0A2S4KWV6_9HYPO</name>
<proteinExistence type="predicted"/>
<evidence type="ECO:0000256" key="1">
    <source>
        <dbReference type="SAM" id="MobiDB-lite"/>
    </source>
</evidence>
<dbReference type="OrthoDB" id="5840532at2759"/>